<feature type="compositionally biased region" description="Basic and acidic residues" evidence="12">
    <location>
        <begin position="112"/>
        <end position="125"/>
    </location>
</feature>
<feature type="compositionally biased region" description="Polar residues" evidence="12">
    <location>
        <begin position="69"/>
        <end position="83"/>
    </location>
</feature>
<dbReference type="Gene3D" id="2.40.30.230">
    <property type="match status" value="1"/>
</dbReference>
<evidence type="ECO:0000259" key="13">
    <source>
        <dbReference type="PROSITE" id="PS51997"/>
    </source>
</evidence>
<evidence type="ECO:0000256" key="11">
    <source>
        <dbReference type="PROSITE-ProRule" id="PRU01341"/>
    </source>
</evidence>
<dbReference type="InterPro" id="IPR006935">
    <property type="entry name" value="Helicase/UvrB_N"/>
</dbReference>
<name>A0ABP1RJK2_9HEXA</name>
<dbReference type="InterPro" id="IPR040812">
    <property type="entry name" value="UPF1_1B_dom"/>
</dbReference>
<accession>A0ABP1RJK2</accession>
<feature type="region of interest" description="Disordered" evidence="12">
    <location>
        <begin position="69"/>
        <end position="125"/>
    </location>
</feature>
<feature type="compositionally biased region" description="Gly residues" evidence="12">
    <location>
        <begin position="1097"/>
        <end position="1116"/>
    </location>
</feature>
<evidence type="ECO:0000256" key="5">
    <source>
        <dbReference type="ARBA" id="ARBA00022741"/>
    </source>
</evidence>
<feature type="region of interest" description="Disordered" evidence="12">
    <location>
        <begin position="1231"/>
        <end position="1280"/>
    </location>
</feature>
<dbReference type="CDD" id="cd21407">
    <property type="entry name" value="1B_UPF1-like"/>
    <property type="match status" value="1"/>
</dbReference>
<keyword evidence="6 11" id="KW-0863">Zinc-finger</keyword>
<proteinExistence type="inferred from homology"/>
<evidence type="ECO:0000313" key="15">
    <source>
        <dbReference type="Proteomes" id="UP001642540"/>
    </source>
</evidence>
<feature type="region of interest" description="Disordered" evidence="12">
    <location>
        <begin position="1069"/>
        <end position="1129"/>
    </location>
</feature>
<evidence type="ECO:0000256" key="3">
    <source>
        <dbReference type="ARBA" id="ARBA00022490"/>
    </source>
</evidence>
<dbReference type="PANTHER" id="PTHR10887:SF364">
    <property type="entry name" value="REGULATOR OF NONSENSE TRANSCRIPTS 1"/>
    <property type="match status" value="1"/>
</dbReference>
<dbReference type="InterPro" id="IPR041679">
    <property type="entry name" value="DNA2/NAM7-like_C"/>
</dbReference>
<dbReference type="Pfam" id="PF04851">
    <property type="entry name" value="ResIII"/>
    <property type="match status" value="1"/>
</dbReference>
<dbReference type="InterPro" id="IPR047187">
    <property type="entry name" value="SF1_C_Upf1"/>
</dbReference>
<feature type="compositionally biased region" description="Low complexity" evidence="12">
    <location>
        <begin position="102"/>
        <end position="111"/>
    </location>
</feature>
<dbReference type="PROSITE" id="PS51997">
    <property type="entry name" value="UPF1_CH_RICH"/>
    <property type="match status" value="1"/>
</dbReference>
<dbReference type="Pfam" id="PF13086">
    <property type="entry name" value="AAA_11"/>
    <property type="match status" value="1"/>
</dbReference>
<feature type="compositionally biased region" description="Gly residues" evidence="12">
    <location>
        <begin position="1256"/>
        <end position="1267"/>
    </location>
</feature>
<evidence type="ECO:0000256" key="7">
    <source>
        <dbReference type="ARBA" id="ARBA00022801"/>
    </source>
</evidence>
<reference evidence="14 15" key="1">
    <citation type="submission" date="2024-08" db="EMBL/GenBank/DDBJ databases">
        <authorList>
            <person name="Cucini C."/>
            <person name="Frati F."/>
        </authorList>
    </citation>
    <scope>NUCLEOTIDE SEQUENCE [LARGE SCALE GENOMIC DNA]</scope>
</reference>
<dbReference type="Pfam" id="PF18141">
    <property type="entry name" value="UPF1_1B_dom"/>
    <property type="match status" value="1"/>
</dbReference>
<evidence type="ECO:0000256" key="6">
    <source>
        <dbReference type="ARBA" id="ARBA00022771"/>
    </source>
</evidence>
<dbReference type="Gene3D" id="3.40.50.300">
    <property type="entry name" value="P-loop containing nucleotide triphosphate hydrolases"/>
    <property type="match status" value="2"/>
</dbReference>
<evidence type="ECO:0000256" key="8">
    <source>
        <dbReference type="ARBA" id="ARBA00022806"/>
    </source>
</evidence>
<feature type="region of interest" description="C4" evidence="11">
    <location>
        <begin position="214"/>
        <end position="244"/>
    </location>
</feature>
<keyword evidence="7" id="KW-0378">Hydrolase</keyword>
<gene>
    <name evidence="14" type="ORF">ODALV1_LOCUS22979</name>
</gene>
<keyword evidence="15" id="KW-1185">Reference proteome</keyword>
<dbReference type="Pfam" id="PF13087">
    <property type="entry name" value="AAA_12"/>
    <property type="match status" value="1"/>
</dbReference>
<feature type="region of interest" description="C3H" evidence="11">
    <location>
        <begin position="154"/>
        <end position="186"/>
    </location>
</feature>
<protein>
    <recommendedName>
        <fullName evidence="13">Upf1 domain-containing protein</fullName>
    </recommendedName>
</protein>
<evidence type="ECO:0000256" key="10">
    <source>
        <dbReference type="ARBA" id="ARBA00022840"/>
    </source>
</evidence>
<comment type="caution">
    <text evidence="14">The sequence shown here is derived from an EMBL/GenBank/DDBJ whole genome shotgun (WGS) entry which is preliminary data.</text>
</comment>
<keyword evidence="9 11" id="KW-0862">Zinc</keyword>
<feature type="domain" description="Upf1" evidence="13">
    <location>
        <begin position="146"/>
        <end position="303"/>
    </location>
</feature>
<feature type="region of interest" description="CC/SHH/C" evidence="11">
    <location>
        <begin position="168"/>
        <end position="196"/>
    </location>
</feature>
<dbReference type="Proteomes" id="UP001642540">
    <property type="component" value="Unassembled WGS sequence"/>
</dbReference>
<dbReference type="SUPFAM" id="SSF52540">
    <property type="entry name" value="P-loop containing nucleoside triphosphate hydrolases"/>
    <property type="match status" value="1"/>
</dbReference>
<evidence type="ECO:0000256" key="2">
    <source>
        <dbReference type="ARBA" id="ARBA00007913"/>
    </source>
</evidence>
<dbReference type="Pfam" id="PF09416">
    <property type="entry name" value="UPF1_Zn_bind"/>
    <property type="match status" value="1"/>
</dbReference>
<dbReference type="Gene3D" id="6.10.140.1240">
    <property type="match status" value="1"/>
</dbReference>
<evidence type="ECO:0000313" key="14">
    <source>
        <dbReference type="EMBL" id="CAL8129215.1"/>
    </source>
</evidence>
<dbReference type="CDD" id="cd18808">
    <property type="entry name" value="SF1_C_Upf1"/>
    <property type="match status" value="1"/>
</dbReference>
<dbReference type="EMBL" id="CAXLJM020000076">
    <property type="protein sequence ID" value="CAL8129215.1"/>
    <property type="molecule type" value="Genomic_DNA"/>
</dbReference>
<dbReference type="PANTHER" id="PTHR10887">
    <property type="entry name" value="DNA2/NAM7 HELICASE FAMILY"/>
    <property type="match status" value="1"/>
</dbReference>
<comment type="similarity">
    <text evidence="2">Belongs to the DNA2/NAM7 helicase family.</text>
</comment>
<keyword evidence="3" id="KW-0963">Cytoplasm</keyword>
<dbReference type="CDD" id="cd18039">
    <property type="entry name" value="DEXXQc_UPF1"/>
    <property type="match status" value="1"/>
</dbReference>
<organism evidence="14 15">
    <name type="scientific">Orchesella dallaii</name>
    <dbReference type="NCBI Taxonomy" id="48710"/>
    <lineage>
        <taxon>Eukaryota</taxon>
        <taxon>Metazoa</taxon>
        <taxon>Ecdysozoa</taxon>
        <taxon>Arthropoda</taxon>
        <taxon>Hexapoda</taxon>
        <taxon>Collembola</taxon>
        <taxon>Entomobryomorpha</taxon>
        <taxon>Entomobryoidea</taxon>
        <taxon>Orchesellidae</taxon>
        <taxon>Orchesellinae</taxon>
        <taxon>Orchesella</taxon>
    </lineage>
</organism>
<dbReference type="InterPro" id="IPR018999">
    <property type="entry name" value="UPF1_CH/ZBD"/>
</dbReference>
<dbReference type="CDD" id="cd21400">
    <property type="entry name" value="ZBD_UPF1-like"/>
    <property type="match status" value="1"/>
</dbReference>
<evidence type="ECO:0000256" key="1">
    <source>
        <dbReference type="ARBA" id="ARBA00004496"/>
    </source>
</evidence>
<evidence type="ECO:0000256" key="9">
    <source>
        <dbReference type="ARBA" id="ARBA00022833"/>
    </source>
</evidence>
<keyword evidence="4 11" id="KW-0479">Metal-binding</keyword>
<feature type="compositionally biased region" description="Basic and acidic residues" evidence="12">
    <location>
        <begin position="1234"/>
        <end position="1243"/>
    </location>
</feature>
<feature type="compositionally biased region" description="Low complexity" evidence="12">
    <location>
        <begin position="1117"/>
        <end position="1127"/>
    </location>
</feature>
<dbReference type="InterPro" id="IPR027417">
    <property type="entry name" value="P-loop_NTPase"/>
</dbReference>
<dbReference type="InterPro" id="IPR041677">
    <property type="entry name" value="DNA2/NAM7_AAA_11"/>
</dbReference>
<keyword evidence="5" id="KW-0547">Nucleotide-binding</keyword>
<keyword evidence="8" id="KW-0347">Helicase</keyword>
<evidence type="ECO:0000256" key="4">
    <source>
        <dbReference type="ARBA" id="ARBA00022723"/>
    </source>
</evidence>
<comment type="subcellular location">
    <subcellularLocation>
        <location evidence="1">Cytoplasm</location>
    </subcellularLocation>
</comment>
<dbReference type="InterPro" id="IPR045055">
    <property type="entry name" value="DNA2/NAM7-like"/>
</dbReference>
<evidence type="ECO:0000256" key="12">
    <source>
        <dbReference type="SAM" id="MobiDB-lite"/>
    </source>
</evidence>
<keyword evidence="10" id="KW-0067">ATP-binding</keyword>
<sequence>MDSGDESGQAAFKFFEQGYGQSQSQFGGGIPGVTGGIGGGGGVNGFAFQEFGTTQSQSQRVDMFTQGELTQPGSQSQFTQFTQPDGEFCSQNDGGGDRVRRSSSSSTSSDNSRSHGDNKSSIEDDEISRGLEELRFEDDDDEGTIFKKLPDHACRYCGIHEPSSVVQCNICDRWFCNGKGLTSGAHIINHMVRSKHKEVSLHKEGPLGDTVLECYSCGTKNVFVLGFIPAKNDTVVVLLCRQPCAAQAALKDENWDYNGWRPLIADRCFVDWLVKVPTSKEQERARQISNTQIVKLEEIWKENQDASFQDLEKPGIEDEPQHVLLRYEDGYQYEQIFKPLIKLEAEYDKKLKESQKHDNVDVRWDVGLNKRTTAYFTLPSIGDSDLRLMPGDELKIRHNGEKYKNWNGVGHVIKVPDNFGEEIGIELKLKYCHNAPTEMLSNFVIEFVWKATSFDRMLAALNKFAVDDRAVSSYIYHKLLGHEMEEQLFRLQLPKNFSGKNLPELNRSQAFAVKHALQRPLSLIQGPPGTGKTVTSASIVYHLAKINGGPILVCAPSNTAVDQLTEKIHQTGLKVVRLCAKSRESIDSSISFLSLHNQIRKLSQEVCSELSKLQQLKDETGELSVADERRYINLKKKVERQILEVADVISCTCVSAGDPRMSRLKFSSILIDESMQATEPECMVPVVLGAKQVILVGDHCQLGPVVMCKSAAKAGLCQSLFERLVVLGIRPFRLEVQYRMHPDLALFPSNYFYEGTLQNGVGSKERTLMVDFPWPEPEKPLMFYVTMGQEEISASGTSYLNRTEAANVEKVTTKLLKAGIRPEQIGIVTPYEGQRAYLVQYMQANGALNTKLYLEIEVASVDAFQGREKDFIILSCVRSNDQQGIGFLNDPRRLNVALTRAKFGLIIVGNPKVLAKHQLWNHLIRYCKDLNVLVEGPLTNLKECTLQFPKPKKMTNAVNPGAHFMQTNMYDARDAQQIQGPPGGAGGPHHFGGPPNQLNANVHGFIPPMPAYYNNMRQLYDPPSEAEFSRISEEFSYINQQNLQFQNSFPVPMGMFLNMSHIPSRFFNQPDQEHQQGVGGGGGNFNSHNNMGPPGRGPMGGGGGRMMPNQGGGGAGFNRNKGGNARGDQMFPSGGGNKNMRGVGSAGPNRAAGGKVYGAEMQSQPGMLSQGYGLSQNEGGASSQTFGTQPMTQPGAFGFGSGMMSQGNMMSQQDFAEDFGMEFQSQSDLPFGSEFERGGKPKSDAAFADNLFPGAGASGTGGKGAGAGAQSQGLQFSQPY</sequence>